<dbReference type="AlphaFoldDB" id="A0A939IP09"/>
<keyword evidence="1" id="KW-0805">Transcription regulation</keyword>
<dbReference type="RefSeq" id="WP_206562035.1">
    <property type="nucleotide sequence ID" value="NZ_JAFKCZ010000016.1"/>
</dbReference>
<gene>
    <name evidence="5" type="ORF">JYP50_18440</name>
</gene>
<dbReference type="PROSITE" id="PS50956">
    <property type="entry name" value="HTH_ASNC_2"/>
    <property type="match status" value="1"/>
</dbReference>
<accession>A0A939IP09</accession>
<name>A0A939IP09_9GAMM</name>
<protein>
    <submittedName>
        <fullName evidence="5">Lrp/AsnC family transcriptional regulator</fullName>
    </submittedName>
</protein>
<dbReference type="SMART" id="SM00344">
    <property type="entry name" value="HTH_ASNC"/>
    <property type="match status" value="1"/>
</dbReference>
<comment type="caution">
    <text evidence="5">The sequence shown here is derived from an EMBL/GenBank/DDBJ whole genome shotgun (WGS) entry which is preliminary data.</text>
</comment>
<dbReference type="PRINTS" id="PR00033">
    <property type="entry name" value="HTHASNC"/>
</dbReference>
<evidence type="ECO:0000256" key="2">
    <source>
        <dbReference type="ARBA" id="ARBA00023125"/>
    </source>
</evidence>
<dbReference type="EMBL" id="JAFKCZ010000016">
    <property type="protein sequence ID" value="MBN7798587.1"/>
    <property type="molecule type" value="Genomic_DNA"/>
</dbReference>
<dbReference type="InterPro" id="IPR011991">
    <property type="entry name" value="ArsR-like_HTH"/>
</dbReference>
<keyword evidence="3" id="KW-0804">Transcription</keyword>
<dbReference type="Pfam" id="PF13412">
    <property type="entry name" value="HTH_24"/>
    <property type="match status" value="1"/>
</dbReference>
<dbReference type="SUPFAM" id="SSF46785">
    <property type="entry name" value="Winged helix' DNA-binding domain"/>
    <property type="match status" value="1"/>
</dbReference>
<dbReference type="CDD" id="cd00090">
    <property type="entry name" value="HTH_ARSR"/>
    <property type="match status" value="1"/>
</dbReference>
<dbReference type="GO" id="GO:0006355">
    <property type="term" value="P:regulation of DNA-templated transcription"/>
    <property type="evidence" value="ECO:0007669"/>
    <property type="project" value="UniProtKB-ARBA"/>
</dbReference>
<dbReference type="Pfam" id="PF01037">
    <property type="entry name" value="AsnC_trans_reg"/>
    <property type="match status" value="1"/>
</dbReference>
<dbReference type="PANTHER" id="PTHR30154">
    <property type="entry name" value="LEUCINE-RESPONSIVE REGULATORY PROTEIN"/>
    <property type="match status" value="1"/>
</dbReference>
<dbReference type="PANTHER" id="PTHR30154:SF17">
    <property type="entry name" value="DNA-BINDING TRANSCRIPTIONAL ACTIVATOR DECR"/>
    <property type="match status" value="1"/>
</dbReference>
<dbReference type="InterPro" id="IPR036390">
    <property type="entry name" value="WH_DNA-bd_sf"/>
</dbReference>
<reference evidence="5" key="1">
    <citation type="submission" date="2021-02" db="EMBL/GenBank/DDBJ databases">
        <title>PHA producing bacteria isolated from coastal sediment in Guangdong, Shenzhen.</title>
        <authorList>
            <person name="Zheng W."/>
            <person name="Yu S."/>
            <person name="Huang Y."/>
        </authorList>
    </citation>
    <scope>NUCLEOTIDE SEQUENCE</scope>
    <source>
        <strain evidence="5">TN14-10</strain>
    </source>
</reference>
<evidence type="ECO:0000313" key="6">
    <source>
        <dbReference type="Proteomes" id="UP000664303"/>
    </source>
</evidence>
<dbReference type="GO" id="GO:0043200">
    <property type="term" value="P:response to amino acid"/>
    <property type="evidence" value="ECO:0007669"/>
    <property type="project" value="TreeGrafter"/>
</dbReference>
<keyword evidence="2" id="KW-0238">DNA-binding</keyword>
<evidence type="ECO:0000313" key="5">
    <source>
        <dbReference type="EMBL" id="MBN7798587.1"/>
    </source>
</evidence>
<dbReference type="GO" id="GO:0005829">
    <property type="term" value="C:cytosol"/>
    <property type="evidence" value="ECO:0007669"/>
    <property type="project" value="TreeGrafter"/>
</dbReference>
<evidence type="ECO:0000259" key="4">
    <source>
        <dbReference type="PROSITE" id="PS50956"/>
    </source>
</evidence>
<dbReference type="InterPro" id="IPR036388">
    <property type="entry name" value="WH-like_DNA-bd_sf"/>
</dbReference>
<dbReference type="InterPro" id="IPR019887">
    <property type="entry name" value="Tscrpt_reg_AsnC/Lrp_C"/>
</dbReference>
<organism evidence="5 6">
    <name type="scientific">Parahaliea mediterranea</name>
    <dbReference type="NCBI Taxonomy" id="651086"/>
    <lineage>
        <taxon>Bacteria</taxon>
        <taxon>Pseudomonadati</taxon>
        <taxon>Pseudomonadota</taxon>
        <taxon>Gammaproteobacteria</taxon>
        <taxon>Cellvibrionales</taxon>
        <taxon>Halieaceae</taxon>
        <taxon>Parahaliea</taxon>
    </lineage>
</organism>
<dbReference type="FunFam" id="1.10.10.10:FF:000186">
    <property type="entry name" value="AsnC family transcriptional regulator"/>
    <property type="match status" value="1"/>
</dbReference>
<dbReference type="InterPro" id="IPR019885">
    <property type="entry name" value="Tscrpt_reg_HTH_AsnC-type_CS"/>
</dbReference>
<feature type="domain" description="HTH asnC-type" evidence="4">
    <location>
        <begin position="3"/>
        <end position="64"/>
    </location>
</feature>
<dbReference type="PROSITE" id="PS00519">
    <property type="entry name" value="HTH_ASNC_1"/>
    <property type="match status" value="1"/>
</dbReference>
<sequence>MKLDKTDRKILALLQRDASLSASDIAERVNLSQPPCWRRIKRLEEAGVIQRRVALLDQRLLGLNVTVFARVKLSAHGKKSLPEFEQQIGDIPEVLECHTVMGDYDFLLKIVTRDIDAYEVLFRTRLSQMPTVQEIHSNAAISRIKITTELPLEDGQLKT</sequence>
<dbReference type="InterPro" id="IPR011008">
    <property type="entry name" value="Dimeric_a/b-barrel"/>
</dbReference>
<dbReference type="InterPro" id="IPR019888">
    <property type="entry name" value="Tscrpt_reg_AsnC-like"/>
</dbReference>
<dbReference type="SUPFAM" id="SSF54909">
    <property type="entry name" value="Dimeric alpha+beta barrel"/>
    <property type="match status" value="1"/>
</dbReference>
<dbReference type="Gene3D" id="3.30.70.920">
    <property type="match status" value="1"/>
</dbReference>
<dbReference type="Gene3D" id="1.10.10.10">
    <property type="entry name" value="Winged helix-like DNA-binding domain superfamily/Winged helix DNA-binding domain"/>
    <property type="match status" value="1"/>
</dbReference>
<dbReference type="InterPro" id="IPR000485">
    <property type="entry name" value="AsnC-type_HTH_dom"/>
</dbReference>
<dbReference type="GO" id="GO:0043565">
    <property type="term" value="F:sequence-specific DNA binding"/>
    <property type="evidence" value="ECO:0007669"/>
    <property type="project" value="InterPro"/>
</dbReference>
<dbReference type="Proteomes" id="UP000664303">
    <property type="component" value="Unassembled WGS sequence"/>
</dbReference>
<keyword evidence="6" id="KW-1185">Reference proteome</keyword>
<evidence type="ECO:0000256" key="3">
    <source>
        <dbReference type="ARBA" id="ARBA00023163"/>
    </source>
</evidence>
<evidence type="ECO:0000256" key="1">
    <source>
        <dbReference type="ARBA" id="ARBA00023015"/>
    </source>
</evidence>
<proteinExistence type="predicted"/>